<keyword evidence="10" id="KW-0472">Membrane</keyword>
<dbReference type="GO" id="GO:0006508">
    <property type="term" value="P:proteolysis"/>
    <property type="evidence" value="ECO:0007669"/>
    <property type="project" value="UniProtKB-KW"/>
</dbReference>
<keyword evidence="13" id="KW-0732">Signal</keyword>
<protein>
    <recommendedName>
        <fullName evidence="13">Peptide hydrolase</fullName>
        <ecNumber evidence="13">3.4.-.-</ecNumber>
    </recommendedName>
</protein>
<keyword evidence="13" id="KW-0479">Metal-binding</keyword>
<comment type="subcellular location">
    <subcellularLocation>
        <location evidence="3">Vacuole membrane</location>
        <topology evidence="3">Multi-pass membrane protein</topology>
    </subcellularLocation>
</comment>
<feature type="chain" id="PRO_5041779855" description="Peptide hydrolase" evidence="13">
    <location>
        <begin position="27"/>
        <end position="287"/>
    </location>
</feature>
<evidence type="ECO:0000313" key="15">
    <source>
        <dbReference type="EMBL" id="KAJ3225482.1"/>
    </source>
</evidence>
<comment type="similarity">
    <text evidence="4 13">Belongs to the peptidase M28 family.</text>
</comment>
<dbReference type="SUPFAM" id="SSF53187">
    <property type="entry name" value="Zn-dependent exopeptidases"/>
    <property type="match status" value="1"/>
</dbReference>
<keyword evidence="6 13" id="KW-0645">Protease</keyword>
<dbReference type="InterPro" id="IPR045175">
    <property type="entry name" value="M28_fam"/>
</dbReference>
<sequence length="287" mass="31640">MKSTLLFISLLLILVALIVENIFREAKNIPSNTNDPFNSTRAYNHLKEIAKERHPIASEANKKVQDYIVGQLKNIKNNIANNTNVAMEIVDSDDTELLWSSNSNEYFKSSNVLCKVIGKNEALDPSSPSFLLSAHYDSVPSSYGASDDGGGIAILLEVVEKIVSQGQPSYTLIVNFNNGEEFGLLGSKSFAKHQWFENVAVFLNMEGGGTGGKEFIFRSTNAELSKLYGESATHPTGDSIGGDFIRSGLIRSVTDFSIYADTYGIPGLDIAFVERRVFIKNFIPFRF</sequence>
<keyword evidence="10" id="KW-1133">Transmembrane helix</keyword>
<evidence type="ECO:0000256" key="6">
    <source>
        <dbReference type="ARBA" id="ARBA00022670"/>
    </source>
</evidence>
<evidence type="ECO:0000256" key="7">
    <source>
        <dbReference type="ARBA" id="ARBA00022692"/>
    </source>
</evidence>
<dbReference type="EMBL" id="JADGJW010000060">
    <property type="protein sequence ID" value="KAJ3225482.1"/>
    <property type="molecule type" value="Genomic_DNA"/>
</dbReference>
<gene>
    <name evidence="15" type="ORF">HK099_006755</name>
</gene>
<evidence type="ECO:0000256" key="4">
    <source>
        <dbReference type="ARBA" id="ARBA00010918"/>
    </source>
</evidence>
<feature type="signal peptide" evidence="13">
    <location>
        <begin position="1"/>
        <end position="26"/>
    </location>
</feature>
<dbReference type="GO" id="GO:0008235">
    <property type="term" value="F:metalloexopeptidase activity"/>
    <property type="evidence" value="ECO:0007669"/>
    <property type="project" value="InterPro"/>
</dbReference>
<name>A0AAD5XY33_9FUNG</name>
<proteinExistence type="inferred from homology"/>
<evidence type="ECO:0000256" key="8">
    <source>
        <dbReference type="ARBA" id="ARBA00022801"/>
    </source>
</evidence>
<evidence type="ECO:0000256" key="3">
    <source>
        <dbReference type="ARBA" id="ARBA00004128"/>
    </source>
</evidence>
<comment type="cofactor">
    <cofactor evidence="1">
        <name>Zn(2+)</name>
        <dbReference type="ChEBI" id="CHEBI:29105"/>
    </cofactor>
</comment>
<dbReference type="Pfam" id="PF04389">
    <property type="entry name" value="Peptidase_M28"/>
    <property type="match status" value="1"/>
</dbReference>
<evidence type="ECO:0000313" key="16">
    <source>
        <dbReference type="Proteomes" id="UP001211065"/>
    </source>
</evidence>
<evidence type="ECO:0000256" key="13">
    <source>
        <dbReference type="RuleBase" id="RU361240"/>
    </source>
</evidence>
<keyword evidence="7" id="KW-0812">Transmembrane</keyword>
<evidence type="ECO:0000256" key="2">
    <source>
        <dbReference type="ARBA" id="ARBA00003273"/>
    </source>
</evidence>
<dbReference type="EC" id="3.4.-.-" evidence="13"/>
<dbReference type="Proteomes" id="UP001211065">
    <property type="component" value="Unassembled WGS sequence"/>
</dbReference>
<dbReference type="AlphaFoldDB" id="A0AAD5XY33"/>
<evidence type="ECO:0000256" key="12">
    <source>
        <dbReference type="ARBA" id="ARBA00023180"/>
    </source>
</evidence>
<evidence type="ECO:0000256" key="1">
    <source>
        <dbReference type="ARBA" id="ARBA00001947"/>
    </source>
</evidence>
<dbReference type="InterPro" id="IPR007484">
    <property type="entry name" value="Peptidase_M28"/>
</dbReference>
<comment type="function">
    <text evidence="2">May be involved in vacuolar sorting and osmoregulation.</text>
</comment>
<evidence type="ECO:0000256" key="9">
    <source>
        <dbReference type="ARBA" id="ARBA00022833"/>
    </source>
</evidence>
<organism evidence="15 16">
    <name type="scientific">Clydaea vesicula</name>
    <dbReference type="NCBI Taxonomy" id="447962"/>
    <lineage>
        <taxon>Eukaryota</taxon>
        <taxon>Fungi</taxon>
        <taxon>Fungi incertae sedis</taxon>
        <taxon>Chytridiomycota</taxon>
        <taxon>Chytridiomycota incertae sedis</taxon>
        <taxon>Chytridiomycetes</taxon>
        <taxon>Lobulomycetales</taxon>
        <taxon>Lobulomycetaceae</taxon>
        <taxon>Clydaea</taxon>
    </lineage>
</organism>
<dbReference type="PANTHER" id="PTHR12147">
    <property type="entry name" value="METALLOPEPTIDASE M28 FAMILY MEMBER"/>
    <property type="match status" value="1"/>
</dbReference>
<dbReference type="GO" id="GO:0046872">
    <property type="term" value="F:metal ion binding"/>
    <property type="evidence" value="ECO:0007669"/>
    <property type="project" value="UniProtKB-KW"/>
</dbReference>
<keyword evidence="11" id="KW-0482">Metalloprotease</keyword>
<comment type="caution">
    <text evidence="15">The sequence shown here is derived from an EMBL/GenBank/DDBJ whole genome shotgun (WGS) entry which is preliminary data.</text>
</comment>
<evidence type="ECO:0000256" key="11">
    <source>
        <dbReference type="ARBA" id="ARBA00023049"/>
    </source>
</evidence>
<keyword evidence="16" id="KW-1185">Reference proteome</keyword>
<keyword evidence="12" id="KW-0325">Glycoprotein</keyword>
<keyword evidence="5" id="KW-0926">Vacuole</keyword>
<dbReference type="PANTHER" id="PTHR12147:SF58">
    <property type="entry name" value="VACUOLAR MEMBRANE PROTEASE"/>
    <property type="match status" value="1"/>
</dbReference>
<keyword evidence="9 13" id="KW-0862">Zinc</keyword>
<accession>A0AAD5XY33</accession>
<evidence type="ECO:0000256" key="5">
    <source>
        <dbReference type="ARBA" id="ARBA00022554"/>
    </source>
</evidence>
<evidence type="ECO:0000256" key="10">
    <source>
        <dbReference type="ARBA" id="ARBA00022989"/>
    </source>
</evidence>
<keyword evidence="8 13" id="KW-0378">Hydrolase</keyword>
<feature type="domain" description="Peptidase M28" evidence="14">
    <location>
        <begin position="115"/>
        <end position="275"/>
    </location>
</feature>
<evidence type="ECO:0000259" key="14">
    <source>
        <dbReference type="Pfam" id="PF04389"/>
    </source>
</evidence>
<dbReference type="Gene3D" id="3.40.630.10">
    <property type="entry name" value="Zn peptidases"/>
    <property type="match status" value="1"/>
</dbReference>
<dbReference type="GO" id="GO:0005774">
    <property type="term" value="C:vacuolar membrane"/>
    <property type="evidence" value="ECO:0007669"/>
    <property type="project" value="UniProtKB-SubCell"/>
</dbReference>
<reference evidence="15" key="1">
    <citation type="submission" date="2020-05" db="EMBL/GenBank/DDBJ databases">
        <title>Phylogenomic resolution of chytrid fungi.</title>
        <authorList>
            <person name="Stajich J.E."/>
            <person name="Amses K."/>
            <person name="Simmons R."/>
            <person name="Seto K."/>
            <person name="Myers J."/>
            <person name="Bonds A."/>
            <person name="Quandt C.A."/>
            <person name="Barry K."/>
            <person name="Liu P."/>
            <person name="Grigoriev I."/>
            <person name="Longcore J.E."/>
            <person name="James T.Y."/>
        </authorList>
    </citation>
    <scope>NUCLEOTIDE SEQUENCE</scope>
    <source>
        <strain evidence="15">JEL0476</strain>
    </source>
</reference>